<protein>
    <submittedName>
        <fullName evidence="1">Uncharacterized protein</fullName>
    </submittedName>
</protein>
<evidence type="ECO:0000313" key="2">
    <source>
        <dbReference type="Proteomes" id="UP000356253"/>
    </source>
</evidence>
<comment type="caution">
    <text evidence="1">The sequence shown here is derived from an EMBL/GenBank/DDBJ whole genome shotgun (WGS) entry which is preliminary data.</text>
</comment>
<gene>
    <name evidence="1" type="ORF">FVB9532_00746</name>
</gene>
<proteinExistence type="predicted"/>
<name>A0AC61Y512_9FLAO</name>
<organism evidence="1 2">
    <name type="scientific">Mesonia oceanica</name>
    <dbReference type="NCBI Taxonomy" id="2687242"/>
    <lineage>
        <taxon>Bacteria</taxon>
        <taxon>Pseudomonadati</taxon>
        <taxon>Bacteroidota</taxon>
        <taxon>Flavobacteriia</taxon>
        <taxon>Flavobacteriales</taxon>
        <taxon>Flavobacteriaceae</taxon>
        <taxon>Mesonia</taxon>
    </lineage>
</organism>
<evidence type="ECO:0000313" key="1">
    <source>
        <dbReference type="EMBL" id="VVU99492.1"/>
    </source>
</evidence>
<dbReference type="Proteomes" id="UP000356253">
    <property type="component" value="Unassembled WGS sequence"/>
</dbReference>
<reference evidence="1" key="1">
    <citation type="submission" date="2019-09" db="EMBL/GenBank/DDBJ databases">
        <authorList>
            <person name="Rodrigo-Torres L."/>
            <person name="Arahal R. D."/>
            <person name="Lucena T."/>
        </authorList>
    </citation>
    <scope>NUCLEOTIDE SEQUENCE</scope>
    <source>
        <strain evidence="1">ISS653</strain>
    </source>
</reference>
<dbReference type="EMBL" id="CABVMM010000002">
    <property type="protein sequence ID" value="VVU99492.1"/>
    <property type="molecule type" value="Genomic_DNA"/>
</dbReference>
<accession>A0AC61Y512</accession>
<keyword evidence="2" id="KW-1185">Reference proteome</keyword>
<sequence>MLTKHILFVCSANKDRSRTAEDYFSQHYPDICFDSAGTNAKICRQLGTTYITENQLAVADQVLVMENKHRQALLQTFGTTYAHKISVLHIRDIYPYGAKALIDVLRERVSF</sequence>